<evidence type="ECO:0000256" key="7">
    <source>
        <dbReference type="ARBA" id="ARBA00023235"/>
    </source>
</evidence>
<dbReference type="InterPro" id="IPR006099">
    <property type="entry name" value="MeMalonylCoA_mutase_a/b_cat"/>
</dbReference>
<dbReference type="PANTHER" id="PTHR48101">
    <property type="entry name" value="METHYLMALONYL-COA MUTASE, MITOCHONDRIAL-RELATED"/>
    <property type="match status" value="1"/>
</dbReference>
<dbReference type="Pfam" id="PF01642">
    <property type="entry name" value="MM_CoA_mutase"/>
    <property type="match status" value="1"/>
</dbReference>
<dbReference type="InterPro" id="IPR058549">
    <property type="entry name" value="MeMalonylCoA_mutase_a/b_site"/>
</dbReference>
<dbReference type="CDD" id="cd03679">
    <property type="entry name" value="MM_CoA_mutase_alpha_like"/>
    <property type="match status" value="1"/>
</dbReference>
<feature type="domain" description="B12-binding" evidence="9">
    <location>
        <begin position="591"/>
        <end position="723"/>
    </location>
</feature>
<dbReference type="InterPro" id="IPR016176">
    <property type="entry name" value="Cbl-dep_enz_cat"/>
</dbReference>
<comment type="similarity">
    <text evidence="2">Belongs to the methylmalonyl-CoA mutase family.</text>
</comment>
<dbReference type="SUPFAM" id="SSF52242">
    <property type="entry name" value="Cobalamin (vitamin B12)-binding domain"/>
    <property type="match status" value="1"/>
</dbReference>
<evidence type="ECO:0000256" key="5">
    <source>
        <dbReference type="ARBA" id="ARBA00022628"/>
    </source>
</evidence>
<dbReference type="InterPro" id="IPR006158">
    <property type="entry name" value="Cobalamin-bd"/>
</dbReference>
<dbReference type="GO" id="GO:0019678">
    <property type="term" value="P:propionate metabolic process, methylmalonyl pathway"/>
    <property type="evidence" value="ECO:0007669"/>
    <property type="project" value="TreeGrafter"/>
</dbReference>
<dbReference type="PROSITE" id="PS00544">
    <property type="entry name" value="METMALONYL_COA_MUTASE"/>
    <property type="match status" value="1"/>
</dbReference>
<dbReference type="SUPFAM" id="SSF51703">
    <property type="entry name" value="Cobalamin (vitamin B12)-dependent enzymes"/>
    <property type="match status" value="1"/>
</dbReference>
<dbReference type="InterPro" id="IPR006159">
    <property type="entry name" value="Acid_CoA_mut_C"/>
</dbReference>
<evidence type="ECO:0000259" key="9">
    <source>
        <dbReference type="PROSITE" id="PS51332"/>
    </source>
</evidence>
<dbReference type="NCBIfam" id="TIGR00640">
    <property type="entry name" value="acid_CoA_mut_C"/>
    <property type="match status" value="1"/>
</dbReference>
<dbReference type="Proteomes" id="UP000470520">
    <property type="component" value="Unassembled WGS sequence"/>
</dbReference>
<dbReference type="NCBIfam" id="NF006944">
    <property type="entry name" value="PRK09426.1"/>
    <property type="match status" value="1"/>
</dbReference>
<dbReference type="InterPro" id="IPR006098">
    <property type="entry name" value="MMCoA_mutase_a_cat"/>
</dbReference>
<dbReference type="GO" id="GO:0031419">
    <property type="term" value="F:cobalamin binding"/>
    <property type="evidence" value="ECO:0007669"/>
    <property type="project" value="UniProtKB-KW"/>
</dbReference>
<organism evidence="10 11">
    <name type="scientific">Streptomyces bauhiniae</name>
    <dbReference type="NCBI Taxonomy" id="2340725"/>
    <lineage>
        <taxon>Bacteria</taxon>
        <taxon>Bacillati</taxon>
        <taxon>Actinomycetota</taxon>
        <taxon>Actinomycetes</taxon>
        <taxon>Kitasatosporales</taxon>
        <taxon>Streptomycetaceae</taxon>
        <taxon>Streptomyces</taxon>
    </lineage>
</organism>
<evidence type="ECO:0000256" key="2">
    <source>
        <dbReference type="ARBA" id="ARBA00008465"/>
    </source>
</evidence>
<keyword evidence="5" id="KW-0846">Cobalamin</keyword>
<dbReference type="FunFam" id="3.40.50.280:FF:000002">
    <property type="entry name" value="Methylmalonyl-CoA mutase, mitochondrial"/>
    <property type="match status" value="1"/>
</dbReference>
<name>A0A7K3QUS7_9ACTN</name>
<comment type="subunit">
    <text evidence="3">Heterodimer of an alpha and a beta chain.</text>
</comment>
<dbReference type="GO" id="GO:0004494">
    <property type="term" value="F:methylmalonyl-CoA mutase activity"/>
    <property type="evidence" value="ECO:0007669"/>
    <property type="project" value="UniProtKB-EC"/>
</dbReference>
<dbReference type="GO" id="GO:0005737">
    <property type="term" value="C:cytoplasm"/>
    <property type="evidence" value="ECO:0007669"/>
    <property type="project" value="TreeGrafter"/>
</dbReference>
<keyword evidence="6" id="KW-0479">Metal-binding</keyword>
<accession>A0A7K3QUS7</accession>
<dbReference type="NCBIfam" id="TIGR00641">
    <property type="entry name" value="acid_CoA_mut_N"/>
    <property type="match status" value="1"/>
</dbReference>
<dbReference type="AlphaFoldDB" id="A0A7K3QUS7"/>
<evidence type="ECO:0000313" key="11">
    <source>
        <dbReference type="Proteomes" id="UP000470520"/>
    </source>
</evidence>
<evidence type="ECO:0000256" key="3">
    <source>
        <dbReference type="ARBA" id="ARBA00011870"/>
    </source>
</evidence>
<reference evidence="10 11" key="1">
    <citation type="submission" date="2020-01" db="EMBL/GenBank/DDBJ databases">
        <title>Insect and environment-associated Actinomycetes.</title>
        <authorList>
            <person name="Currrie C."/>
            <person name="Chevrette M."/>
            <person name="Carlson C."/>
            <person name="Stubbendieck R."/>
            <person name="Wendt-Pienkowski E."/>
        </authorList>
    </citation>
    <scope>NUCLEOTIDE SEQUENCE [LARGE SCALE GENOMIC DNA]</scope>
    <source>
        <strain evidence="10 11">SID7754</strain>
    </source>
</reference>
<dbReference type="CDD" id="cd02071">
    <property type="entry name" value="MM_CoA_mut_B12_BD"/>
    <property type="match status" value="1"/>
</dbReference>
<evidence type="ECO:0000256" key="8">
    <source>
        <dbReference type="ARBA" id="ARBA00023285"/>
    </source>
</evidence>
<evidence type="ECO:0000256" key="6">
    <source>
        <dbReference type="ARBA" id="ARBA00022723"/>
    </source>
</evidence>
<evidence type="ECO:0000256" key="4">
    <source>
        <dbReference type="ARBA" id="ARBA00012398"/>
    </source>
</evidence>
<dbReference type="PROSITE" id="PS51332">
    <property type="entry name" value="B12_BINDING"/>
    <property type="match status" value="1"/>
</dbReference>
<proteinExistence type="inferred from homology"/>
<gene>
    <name evidence="10" type="primary">scpA</name>
    <name evidence="10" type="ORF">G3I21_18575</name>
</gene>
<dbReference type="GO" id="GO:0046872">
    <property type="term" value="F:metal ion binding"/>
    <property type="evidence" value="ECO:0007669"/>
    <property type="project" value="UniProtKB-KW"/>
</dbReference>
<dbReference type="RefSeq" id="WP_164190170.1">
    <property type="nucleotide sequence ID" value="NZ_JAAGMR010000209.1"/>
</dbReference>
<dbReference type="InterPro" id="IPR036724">
    <property type="entry name" value="Cobalamin-bd_sf"/>
</dbReference>
<protein>
    <recommendedName>
        <fullName evidence="4">methylmalonyl-CoA mutase</fullName>
        <ecNumber evidence="4">5.4.99.2</ecNumber>
    </recommendedName>
</protein>
<dbReference type="EC" id="5.4.99.2" evidence="4"/>
<comment type="caution">
    <text evidence="10">The sequence shown here is derived from an EMBL/GenBank/DDBJ whole genome shotgun (WGS) entry which is preliminary data.</text>
</comment>
<dbReference type="EMBL" id="JAAGMR010000209">
    <property type="protein sequence ID" value="NEB93669.1"/>
    <property type="molecule type" value="Genomic_DNA"/>
</dbReference>
<evidence type="ECO:0000256" key="1">
    <source>
        <dbReference type="ARBA" id="ARBA00001922"/>
    </source>
</evidence>
<sequence>MGIPDFSGIELGTPAVDGGAEEWHAAVKRDTGGAEPLWETPEGIEVKGLYTGRDLEGLDFLDTYPGMAPYLRGPYPTMYVNQPWTIRQYAGFSTAEESNAFYRRNLAAGQKGLSVAFDLPTHRGYDSDHPRVMGDVGMAGVAIDSILDMRQLFDGIPLDKMTVSMTMNGAVLPVLALYIVAAEEQGVPPEKLAGTIQNDILKEFMVRNTYIYPPKPSMRIISDIFAYTSQRMPRYNSISISGYHIQEAGATADLELAYTLADGVEYIRAGREAGLDVDAFAPRLSFFWAIGMNFFMEVAKLRAARLLWAKLVRQFDPQNAKSLSLRTHSQTSGWSLTAQDVFNNVTRTCVEAMAATQGHTQSLHTNALDEALALPTDFSARIARNTQLLIQQESGTTRVIDPWGGSAYVERLTYDLARKAWQHIQEVEAAGGMAQAIDAGIPKLRVEEAAARTQARIDSGRQPVIGVNKYRVDTDEQIDVLKVDNSSVRAQQIEKLRRLRAERDDTACRDALDALTRAADGEGNLLELAVNAARAKATVGEISDALEKVYGRHASQIRTISGVYRNEAGESPSVDRTRALVDAFEEAEGRRPRILVAKMGQDGHDRGQKVIATAFADLGFDVDVGPLFQTPEEVARQAVEADVHVVGVSSLAAGHLTLVPALREKLAEEGREDIMVVVGGVIPPQDVPTLLEMGATAVFPPGTVIPDAAHDLVKRLAADLGHDL</sequence>
<evidence type="ECO:0000313" key="10">
    <source>
        <dbReference type="EMBL" id="NEB93669.1"/>
    </source>
</evidence>
<dbReference type="Gene3D" id="3.40.50.280">
    <property type="entry name" value="Cobalamin-binding domain"/>
    <property type="match status" value="1"/>
</dbReference>
<dbReference type="Gene3D" id="3.20.20.240">
    <property type="entry name" value="Methylmalonyl-CoA mutase"/>
    <property type="match status" value="1"/>
</dbReference>
<dbReference type="FunFam" id="3.20.20.240:FF:000001">
    <property type="entry name" value="Probable methylmalonyl-coa mutase"/>
    <property type="match status" value="1"/>
</dbReference>
<keyword evidence="7 10" id="KW-0413">Isomerase</keyword>
<dbReference type="Pfam" id="PF02310">
    <property type="entry name" value="B12-binding"/>
    <property type="match status" value="1"/>
</dbReference>
<comment type="cofactor">
    <cofactor evidence="1">
        <name>adenosylcob(III)alamin</name>
        <dbReference type="ChEBI" id="CHEBI:18408"/>
    </cofactor>
</comment>
<keyword evidence="8" id="KW-0170">Cobalt</keyword>
<dbReference type="PANTHER" id="PTHR48101:SF4">
    <property type="entry name" value="METHYLMALONYL-COA MUTASE, MITOCHONDRIAL"/>
    <property type="match status" value="1"/>
</dbReference>